<accession>A0A9D4HWR9</accession>
<sequence length="61" mass="6917">MTVEQKKDLQILEHGNEEIQKKHASHQHVAAHKDRNHDLAHITGAAWVGTVTPQHLIKRAL</sequence>
<comment type="caution">
    <text evidence="1">The sequence shown here is derived from an EMBL/GenBank/DDBJ whole genome shotgun (WGS) entry which is preliminary data.</text>
</comment>
<evidence type="ECO:0000313" key="1">
    <source>
        <dbReference type="EMBL" id="KAH3738175.1"/>
    </source>
</evidence>
<proteinExistence type="predicted"/>
<dbReference type="AlphaFoldDB" id="A0A9D4HWR9"/>
<name>A0A9D4HWR9_DREPO</name>
<keyword evidence="2" id="KW-1185">Reference proteome</keyword>
<gene>
    <name evidence="1" type="ORF">DPMN_044803</name>
</gene>
<dbReference type="Proteomes" id="UP000828390">
    <property type="component" value="Unassembled WGS sequence"/>
</dbReference>
<reference evidence="1" key="2">
    <citation type="submission" date="2020-11" db="EMBL/GenBank/DDBJ databases">
        <authorList>
            <person name="McCartney M.A."/>
            <person name="Auch B."/>
            <person name="Kono T."/>
            <person name="Mallez S."/>
            <person name="Becker A."/>
            <person name="Gohl D.M."/>
            <person name="Silverstein K.A.T."/>
            <person name="Koren S."/>
            <person name="Bechman K.B."/>
            <person name="Herman A."/>
            <person name="Abrahante J.E."/>
            <person name="Garbe J."/>
        </authorList>
    </citation>
    <scope>NUCLEOTIDE SEQUENCE</scope>
    <source>
        <strain evidence="1">Duluth1</strain>
        <tissue evidence="1">Whole animal</tissue>
    </source>
</reference>
<dbReference type="EMBL" id="JAIWYP010000011">
    <property type="protein sequence ID" value="KAH3738175.1"/>
    <property type="molecule type" value="Genomic_DNA"/>
</dbReference>
<reference evidence="1" key="1">
    <citation type="journal article" date="2019" name="bioRxiv">
        <title>The Genome of the Zebra Mussel, Dreissena polymorpha: A Resource for Invasive Species Research.</title>
        <authorList>
            <person name="McCartney M.A."/>
            <person name="Auch B."/>
            <person name="Kono T."/>
            <person name="Mallez S."/>
            <person name="Zhang Y."/>
            <person name="Obille A."/>
            <person name="Becker A."/>
            <person name="Abrahante J.E."/>
            <person name="Garbe J."/>
            <person name="Badalamenti J.P."/>
            <person name="Herman A."/>
            <person name="Mangelson H."/>
            <person name="Liachko I."/>
            <person name="Sullivan S."/>
            <person name="Sone E.D."/>
            <person name="Koren S."/>
            <person name="Silverstein K.A.T."/>
            <person name="Beckman K.B."/>
            <person name="Gohl D.M."/>
        </authorList>
    </citation>
    <scope>NUCLEOTIDE SEQUENCE</scope>
    <source>
        <strain evidence="1">Duluth1</strain>
        <tissue evidence="1">Whole animal</tissue>
    </source>
</reference>
<organism evidence="1 2">
    <name type="scientific">Dreissena polymorpha</name>
    <name type="common">Zebra mussel</name>
    <name type="synonym">Mytilus polymorpha</name>
    <dbReference type="NCBI Taxonomy" id="45954"/>
    <lineage>
        <taxon>Eukaryota</taxon>
        <taxon>Metazoa</taxon>
        <taxon>Spiralia</taxon>
        <taxon>Lophotrochozoa</taxon>
        <taxon>Mollusca</taxon>
        <taxon>Bivalvia</taxon>
        <taxon>Autobranchia</taxon>
        <taxon>Heteroconchia</taxon>
        <taxon>Euheterodonta</taxon>
        <taxon>Imparidentia</taxon>
        <taxon>Neoheterodontei</taxon>
        <taxon>Myida</taxon>
        <taxon>Dreissenoidea</taxon>
        <taxon>Dreissenidae</taxon>
        <taxon>Dreissena</taxon>
    </lineage>
</organism>
<protein>
    <submittedName>
        <fullName evidence="1">Uncharacterized protein</fullName>
    </submittedName>
</protein>
<evidence type="ECO:0000313" key="2">
    <source>
        <dbReference type="Proteomes" id="UP000828390"/>
    </source>
</evidence>